<dbReference type="Proteomes" id="UP000093104">
    <property type="component" value="Unassembled WGS sequence"/>
</dbReference>
<dbReference type="EMBL" id="LGSI01000040">
    <property type="protein sequence ID" value="OCR24881.1"/>
    <property type="molecule type" value="Genomic_DNA"/>
</dbReference>
<feature type="domain" description="Dermonecrotic toxin N-terminal" evidence="1">
    <location>
        <begin position="942"/>
        <end position="1196"/>
    </location>
</feature>
<dbReference type="Gene3D" id="3.40.390.10">
    <property type="entry name" value="Collagenase (Catalytic Domain)"/>
    <property type="match status" value="1"/>
</dbReference>
<reference evidence="2 3" key="1">
    <citation type="submission" date="2015-07" db="EMBL/GenBank/DDBJ databases">
        <title>Draft genome sequence of a diazotrophic, plant growth-promoting rhizobacterium of the Pseudomonas syringae complex.</title>
        <authorList>
            <person name="Patten C.L."/>
            <person name="Jeong H."/>
        </authorList>
    </citation>
    <scope>NUCLEOTIDE SEQUENCE [LARGE SCALE GENOMIC DNA]</scope>
    <source>
        <strain evidence="2 3">GR12-2</strain>
    </source>
</reference>
<organism evidence="2 3">
    <name type="scientific">Pseudomonas syringae</name>
    <dbReference type="NCBI Taxonomy" id="317"/>
    <lineage>
        <taxon>Bacteria</taxon>
        <taxon>Pseudomonadati</taxon>
        <taxon>Pseudomonadota</taxon>
        <taxon>Gammaproteobacteria</taxon>
        <taxon>Pseudomonadales</taxon>
        <taxon>Pseudomonadaceae</taxon>
        <taxon>Pseudomonas</taxon>
    </lineage>
</organism>
<evidence type="ECO:0000313" key="2">
    <source>
        <dbReference type="EMBL" id="OCR24881.1"/>
    </source>
</evidence>
<evidence type="ECO:0000313" key="3">
    <source>
        <dbReference type="Proteomes" id="UP000093104"/>
    </source>
</evidence>
<protein>
    <recommendedName>
        <fullName evidence="1">Dermonecrotic toxin N-terminal domain-containing protein</fullName>
    </recommendedName>
</protein>
<dbReference type="InterPro" id="IPR046673">
    <property type="entry name" value="ToxA_N"/>
</dbReference>
<dbReference type="RefSeq" id="WP_065833479.1">
    <property type="nucleotide sequence ID" value="NZ_LGSI01000040.1"/>
</dbReference>
<gene>
    <name evidence="2" type="ORF">AFK24_12230</name>
</gene>
<evidence type="ECO:0000259" key="1">
    <source>
        <dbReference type="Pfam" id="PF20178"/>
    </source>
</evidence>
<proteinExistence type="predicted"/>
<dbReference type="GO" id="GO:0008237">
    <property type="term" value="F:metallopeptidase activity"/>
    <property type="evidence" value="ECO:0007669"/>
    <property type="project" value="InterPro"/>
</dbReference>
<dbReference type="InterPro" id="IPR024079">
    <property type="entry name" value="MetalloPept_cat_dom_sf"/>
</dbReference>
<comment type="caution">
    <text evidence="2">The sequence shown here is derived from an EMBL/GenBank/DDBJ whole genome shotgun (WGS) entry which is preliminary data.</text>
</comment>
<accession>A0A1C7Z4N3</accession>
<sequence>MSALPAPYFHPGPLRARFARDVSDAFLNERIDVQEHRWLERLFSPSLVVEGASVLDFPRLDQLITEDGVPTTAEMTGALLISHRSGNDQRVYLSTLLYGLERFDNRRQLQSRLGELFSALADSRPAYEYQRVDDMLFNPRMLAIIDQQADHLRSLTRHLRQIPCLRTSMRHALEQQLADAFAGTSISATSNTLVQVIKMGAHRTDGVSTPTVVNVQILLDVMTQVLTGHTLPAGQSRAFLDSSGQPVEAAHALLYEKAIADAARNLKDSYEALFGNYMRKSRVEGLTARERIAGALAETLRQHLLAQRQDGSLSIDEFRPLAALLHPSAKRSETDNTPRVQKLCVVGTDQSLLKLVSPLLVDFGAEGPPNLMLYSPLKGLRRFSTLGAISDHFSTDQGRAELRRYLSLDDLVLLSARGPLRLQAYPMEHAFADERVDAVLALQQRNLRFVLSKPLPDILEADAMIDDALDIRQLIDCRLLRAEAGGRWSDDDSAFVDKWPSIFPAHTVPNLPALVPVPATVETTVTETPVAATWLEQLGALENQVQLLADLDPDIETCVRQALNEYLAVLLAAPVDAAHVWVQWAGGPAAGAAIGSNVATSTLQRFKLTDLLLERLSGRRPAPLPDSSVALVELIQGQPDSLDQLCPAIINHVLERIETGFIDGYLQRLSDLDSRSVRRAGQQFDTRALADRIYWHLLRLSGDVEDRLDGLTQPQLTMLQQVLNYPERSLRDQFGDAQTQIYLMSLHHDPALPAVAMADAFLLRRPARPEEGVVFWSAIGGLRKGATAALVESRLNLGLARAETREKWLGLFAEKDRALIRGYLQRPLKSPLTLKLNPVDGHFLRALQQRRLDRLQSDVSQGWQNAKKSRMPASLLISFLDRIQADQRRLPTLDSLTITVQVILFQAQLPEWLKNATDSDMLALGNMLRRDARNSDPAKDFLAGIPALSAFAHESLRHRLKADFPEQNLDPDNISITVTQYVPALVPLGETPSSLAAATIVNRETLTEYALNHFSQIQSATLSVVLPAAIAPADRLTAGYFQTLVRDLDVGEQYQALLASTLDQNNEEYALRRQRFIAQAPSRMLVAALVMKLSGQLSDTAYDYLKSLLDMPDSVARQPVHGQDIILRPLLLIPAADMPADAAAGMFLIGPRDVTQGPIILHALFSDPYAFKEYADQSALLTDLRQSSALQELVLNRVGPQLRTRYDNGGFSEAHIPFDTEGLFAVPFEGRGPVELADMPQSGNVLRFLFEETLWSIKDISKKQSVTTAQADWRSFVHLMSLAADQLLSFVPGKIGFMVAAWQSQLLFKGSVEAVYERNWGKAASEFSAALGMLVSSRHSLEEVQTEDIIDSDPAPNAPAFPEFTWRNSRLTPELLARLQAFEARDIVLEELPKDPLYNLYRHPVTGKLYAAVAGQVYQVETDSNAWFIVGEQGNGPRIKLNERQQWELDIDWGLRGGGSMLTSLKVIRTDFVVDEAIVIEARGIKEIRRLYRNRVVMIDEARRHAIRYAEDCLLNLTPVQPEGDLRVEVRQMIMDFFGVQSPSPELLAAIHTIVTDLYLGISDASLSTFSSIRYVTGSNKPGVESTQAFIFRSDPLRRIYLTERFFETPPFRLKPQGGMHGSFNVGAHYRAASLLHEVSHLVNDTHDIAYVESSAPFVDLLADPLSPEDTFREDLEFLRTRTLSHLADPVHLFVRYDRSLWRDLNDWDGAGKQAVLRITGKETLEQARNVFLNDAQKRSEIILNNADSVTWLVMNLGRRRFS</sequence>
<dbReference type="OrthoDB" id="7032306at2"/>
<name>A0A1C7Z4N3_PSESX</name>
<dbReference type="Pfam" id="PF20178">
    <property type="entry name" value="ToxA_N"/>
    <property type="match status" value="1"/>
</dbReference>